<reference evidence="3 4" key="1">
    <citation type="submission" date="2024-09" db="EMBL/GenBank/DDBJ databases">
        <authorList>
            <person name="Sun Q."/>
            <person name="Mori K."/>
        </authorList>
    </citation>
    <scope>NUCLEOTIDE SEQUENCE [LARGE SCALE GENOMIC DNA]</scope>
    <source>
        <strain evidence="3 4">JCM 11683</strain>
    </source>
</reference>
<dbReference type="RefSeq" id="WP_376840419.1">
    <property type="nucleotide sequence ID" value="NZ_JBHMAU010000057.1"/>
</dbReference>
<name>A0ABV5X3P9_9MICO</name>
<evidence type="ECO:0000256" key="1">
    <source>
        <dbReference type="SAM" id="MobiDB-lite"/>
    </source>
</evidence>
<proteinExistence type="predicted"/>
<sequence length="313" mass="33260">MNPPIPEGEMFKKKTQPTSQRLLAEVSDVAAAVGDAVRAGSAQAIEASGPALERANAYVGDGAAKNAPKLRRVSKKLKEAADQVRPDVNHFEKDLRPRLEKLSKDGRKQFGVVADQVADQFDSLSADSRERLATAKKRVADDWAPEATGRAGALAAGAAGALASAQTPKAIEEIATKLTGDKKAVKKAKKALKKAGKDIEKRTAQSGMGTGTKVFLWMLVLVGLAGVAYFVWRKAQPVDDPWSTPLEGNRPADARPVGSTPASRQTAVTEVSEAPVPAAKAEEIDAEEDAEEKTAEEGVDEFGNPRAKDPRNF</sequence>
<accession>A0ABV5X3P9</accession>
<dbReference type="Proteomes" id="UP001589707">
    <property type="component" value="Unassembled WGS sequence"/>
</dbReference>
<dbReference type="EMBL" id="JBHMAU010000057">
    <property type="protein sequence ID" value="MFB9776584.1"/>
    <property type="molecule type" value="Genomic_DNA"/>
</dbReference>
<keyword evidence="2" id="KW-0812">Transmembrane</keyword>
<organism evidence="3 4">
    <name type="scientific">Brevibacterium otitidis</name>
    <dbReference type="NCBI Taxonomy" id="53364"/>
    <lineage>
        <taxon>Bacteria</taxon>
        <taxon>Bacillati</taxon>
        <taxon>Actinomycetota</taxon>
        <taxon>Actinomycetes</taxon>
        <taxon>Micrococcales</taxon>
        <taxon>Brevibacteriaceae</taxon>
        <taxon>Brevibacterium</taxon>
    </lineage>
</organism>
<protein>
    <submittedName>
        <fullName evidence="3">Uncharacterized protein</fullName>
    </submittedName>
</protein>
<feature type="transmembrane region" description="Helical" evidence="2">
    <location>
        <begin position="214"/>
        <end position="232"/>
    </location>
</feature>
<evidence type="ECO:0000313" key="4">
    <source>
        <dbReference type="Proteomes" id="UP001589707"/>
    </source>
</evidence>
<keyword evidence="4" id="KW-1185">Reference proteome</keyword>
<feature type="compositionally biased region" description="Polar residues" evidence="1">
    <location>
        <begin position="260"/>
        <end position="269"/>
    </location>
</feature>
<evidence type="ECO:0000256" key="2">
    <source>
        <dbReference type="SAM" id="Phobius"/>
    </source>
</evidence>
<evidence type="ECO:0000313" key="3">
    <source>
        <dbReference type="EMBL" id="MFB9776584.1"/>
    </source>
</evidence>
<feature type="region of interest" description="Disordered" evidence="1">
    <location>
        <begin position="239"/>
        <end position="313"/>
    </location>
</feature>
<keyword evidence="2" id="KW-0472">Membrane</keyword>
<comment type="caution">
    <text evidence="3">The sequence shown here is derived from an EMBL/GenBank/DDBJ whole genome shotgun (WGS) entry which is preliminary data.</text>
</comment>
<keyword evidence="2" id="KW-1133">Transmembrane helix</keyword>
<gene>
    <name evidence="3" type="ORF">ACFFN1_09245</name>
</gene>